<keyword evidence="8 13" id="KW-0548">Nucleotidyltransferase</keyword>
<feature type="domain" description="YrdC-like" evidence="15">
    <location>
        <begin position="15"/>
        <end position="202"/>
    </location>
</feature>
<evidence type="ECO:0000256" key="8">
    <source>
        <dbReference type="ARBA" id="ARBA00022695"/>
    </source>
</evidence>
<dbReference type="GO" id="GO:0005524">
    <property type="term" value="F:ATP binding"/>
    <property type="evidence" value="ECO:0007669"/>
    <property type="project" value="UniProtKB-UniRule"/>
</dbReference>
<dbReference type="KEGG" id="ppsc:EHS13_00230"/>
<keyword evidence="10 13" id="KW-0067">ATP-binding</keyword>
<dbReference type="GO" id="GO:0006450">
    <property type="term" value="P:regulation of translational fidelity"/>
    <property type="evidence" value="ECO:0007669"/>
    <property type="project" value="TreeGrafter"/>
</dbReference>
<dbReference type="GO" id="GO:0005737">
    <property type="term" value="C:cytoplasm"/>
    <property type="evidence" value="ECO:0007669"/>
    <property type="project" value="UniProtKB-SubCell"/>
</dbReference>
<keyword evidence="9 13" id="KW-0547">Nucleotide-binding</keyword>
<evidence type="ECO:0000256" key="3">
    <source>
        <dbReference type="ARBA" id="ARBA00012584"/>
    </source>
</evidence>
<dbReference type="Gene3D" id="3.40.50.11030">
    <property type="entry name" value="Threonylcarbamoyl-AMP synthase, C-terminal domain"/>
    <property type="match status" value="1"/>
</dbReference>
<comment type="function">
    <text evidence="13">Required for the formation of a threonylcarbamoyl group on adenosine at position 37 (t(6)A37) in tRNAs that read codons beginning with adenine.</text>
</comment>
<dbReference type="Gene3D" id="3.90.870.10">
    <property type="entry name" value="DHBP synthase"/>
    <property type="match status" value="1"/>
</dbReference>
<feature type="binding site" evidence="14">
    <location>
        <position position="37"/>
    </location>
    <ligand>
        <name>L-threonine</name>
        <dbReference type="ChEBI" id="CHEBI:57926"/>
    </ligand>
</feature>
<feature type="binding site" evidence="14">
    <location>
        <position position="146"/>
    </location>
    <ligand>
        <name>ATP</name>
        <dbReference type="ChEBI" id="CHEBI:30616"/>
    </ligand>
</feature>
<evidence type="ECO:0000313" key="17">
    <source>
        <dbReference type="Proteomes" id="UP000426246"/>
    </source>
</evidence>
<keyword evidence="17" id="KW-1185">Reference proteome</keyword>
<dbReference type="PIRSF" id="PIRSF004930">
    <property type="entry name" value="Tln_factor_SUA5"/>
    <property type="match status" value="1"/>
</dbReference>
<evidence type="ECO:0000313" key="16">
    <source>
        <dbReference type="EMBL" id="QGQ93464.1"/>
    </source>
</evidence>
<evidence type="ECO:0000259" key="15">
    <source>
        <dbReference type="PROSITE" id="PS51163"/>
    </source>
</evidence>
<dbReference type="Proteomes" id="UP000426246">
    <property type="component" value="Chromosome"/>
</dbReference>
<evidence type="ECO:0000256" key="9">
    <source>
        <dbReference type="ARBA" id="ARBA00022741"/>
    </source>
</evidence>
<dbReference type="Pfam" id="PF03481">
    <property type="entry name" value="Sua5_C"/>
    <property type="match status" value="1"/>
</dbReference>
<dbReference type="FunFam" id="3.90.870.10:FF:000008">
    <property type="entry name" value="Threonylcarbamoyl-AMP synthase"/>
    <property type="match status" value="1"/>
</dbReference>
<feature type="binding site" evidence="14">
    <location>
        <position position="184"/>
    </location>
    <ligand>
        <name>L-threonine</name>
        <dbReference type="ChEBI" id="CHEBI:57926"/>
    </ligand>
</feature>
<feature type="binding site" evidence="14">
    <location>
        <position position="120"/>
    </location>
    <ligand>
        <name>ATP</name>
        <dbReference type="ChEBI" id="CHEBI:30616"/>
    </ligand>
</feature>
<dbReference type="InterPro" id="IPR050156">
    <property type="entry name" value="TC-AMP_synthase_SUA5"/>
</dbReference>
<evidence type="ECO:0000256" key="10">
    <source>
        <dbReference type="ARBA" id="ARBA00022840"/>
    </source>
</evidence>
<evidence type="ECO:0000256" key="6">
    <source>
        <dbReference type="ARBA" id="ARBA00022679"/>
    </source>
</evidence>
<dbReference type="GO" id="GO:0003725">
    <property type="term" value="F:double-stranded RNA binding"/>
    <property type="evidence" value="ECO:0007669"/>
    <property type="project" value="UniProtKB-UniRule"/>
</dbReference>
<reference evidence="17" key="1">
    <citation type="submission" date="2018-11" db="EMBL/GenBank/DDBJ databases">
        <title>Complete genome sequence of Paenibacillus sp. ML311-T8.</title>
        <authorList>
            <person name="Nam Y.-D."/>
            <person name="Kang J."/>
            <person name="Chung W.-H."/>
            <person name="Park Y.S."/>
        </authorList>
    </citation>
    <scope>NUCLEOTIDE SEQUENCE [LARGE SCALE GENOMIC DNA]</scope>
    <source>
        <strain evidence="17">ML311-T8</strain>
    </source>
</reference>
<dbReference type="InterPro" id="IPR017945">
    <property type="entry name" value="DHBP_synth_RibB-like_a/b_dom"/>
</dbReference>
<dbReference type="PROSITE" id="PS51163">
    <property type="entry name" value="YRDC"/>
    <property type="match status" value="1"/>
</dbReference>
<feature type="binding site" evidence="14">
    <location>
        <position position="60"/>
    </location>
    <ligand>
        <name>ATP</name>
        <dbReference type="ChEBI" id="CHEBI:30616"/>
    </ligand>
</feature>
<evidence type="ECO:0000256" key="13">
    <source>
        <dbReference type="PIRNR" id="PIRNR004930"/>
    </source>
</evidence>
<evidence type="ECO:0000256" key="12">
    <source>
        <dbReference type="ARBA" id="ARBA00048366"/>
    </source>
</evidence>
<dbReference type="InterPro" id="IPR010923">
    <property type="entry name" value="T(6)A37_SUA5"/>
</dbReference>
<comment type="subcellular location">
    <subcellularLocation>
        <location evidence="1 13">Cytoplasm</location>
    </subcellularLocation>
</comment>
<feature type="binding site" evidence="14">
    <location>
        <position position="64"/>
    </location>
    <ligand>
        <name>ATP</name>
        <dbReference type="ChEBI" id="CHEBI:30616"/>
    </ligand>
</feature>
<keyword evidence="6 13" id="KW-0808">Transferase</keyword>
<comment type="catalytic activity">
    <reaction evidence="12 13">
        <text>L-threonine + hydrogencarbonate + ATP = L-threonylcarbamoyladenylate + diphosphate + H2O</text>
        <dbReference type="Rhea" id="RHEA:36407"/>
        <dbReference type="ChEBI" id="CHEBI:15377"/>
        <dbReference type="ChEBI" id="CHEBI:17544"/>
        <dbReference type="ChEBI" id="CHEBI:30616"/>
        <dbReference type="ChEBI" id="CHEBI:33019"/>
        <dbReference type="ChEBI" id="CHEBI:57926"/>
        <dbReference type="ChEBI" id="CHEBI:73682"/>
        <dbReference type="EC" id="2.7.7.87"/>
    </reaction>
</comment>
<dbReference type="PANTHER" id="PTHR17490:SF16">
    <property type="entry name" value="THREONYLCARBAMOYL-AMP SYNTHASE"/>
    <property type="match status" value="1"/>
</dbReference>
<evidence type="ECO:0000256" key="7">
    <source>
        <dbReference type="ARBA" id="ARBA00022694"/>
    </source>
</evidence>
<dbReference type="NCBIfam" id="TIGR00057">
    <property type="entry name" value="L-threonylcarbamoyladenylate synthase"/>
    <property type="match status" value="1"/>
</dbReference>
<dbReference type="InterPro" id="IPR006070">
    <property type="entry name" value="Sua5-like_dom"/>
</dbReference>
<evidence type="ECO:0000256" key="4">
    <source>
        <dbReference type="ARBA" id="ARBA00015492"/>
    </source>
</evidence>
<evidence type="ECO:0000256" key="1">
    <source>
        <dbReference type="ARBA" id="ARBA00004496"/>
    </source>
</evidence>
<feature type="binding site" evidence="14">
    <location>
        <position position="238"/>
    </location>
    <ligand>
        <name>ATP</name>
        <dbReference type="ChEBI" id="CHEBI:30616"/>
    </ligand>
</feature>
<dbReference type="InterPro" id="IPR005145">
    <property type="entry name" value="Sua5_C"/>
</dbReference>
<dbReference type="EC" id="2.7.7.87" evidence="3 13"/>
<feature type="binding site" evidence="14">
    <location>
        <position position="154"/>
    </location>
    <ligand>
        <name>ATP</name>
        <dbReference type="ChEBI" id="CHEBI:30616"/>
    </ligand>
</feature>
<dbReference type="SUPFAM" id="SSF55821">
    <property type="entry name" value="YrdC/RibB"/>
    <property type="match status" value="1"/>
</dbReference>
<comment type="similarity">
    <text evidence="2 13">Belongs to the SUA5 family.</text>
</comment>
<dbReference type="RefSeq" id="WP_155698269.1">
    <property type="nucleotide sequence ID" value="NZ_CP034235.1"/>
</dbReference>
<proteinExistence type="inferred from homology"/>
<dbReference type="PANTHER" id="PTHR17490">
    <property type="entry name" value="SUA5"/>
    <property type="match status" value="1"/>
</dbReference>
<name>A0A6B8RC46_9BACL</name>
<protein>
    <recommendedName>
        <fullName evidence="4 13">Threonylcarbamoyl-AMP synthase</fullName>
        <shortName evidence="13">TC-AMP synthase</shortName>
        <ecNumber evidence="3 13">2.7.7.87</ecNumber>
    </recommendedName>
    <alternativeName>
        <fullName evidence="11 13">L-threonylcarbamoyladenylate synthase</fullName>
    </alternativeName>
</protein>
<evidence type="ECO:0000256" key="2">
    <source>
        <dbReference type="ARBA" id="ARBA00007663"/>
    </source>
</evidence>
<feature type="binding site" evidence="14">
    <location>
        <position position="144"/>
    </location>
    <ligand>
        <name>ATP</name>
        <dbReference type="ChEBI" id="CHEBI:30616"/>
    </ligand>
</feature>
<gene>
    <name evidence="16" type="ORF">EHS13_00230</name>
</gene>
<dbReference type="GO" id="GO:0061710">
    <property type="term" value="F:L-threonylcarbamoyladenylate synthase"/>
    <property type="evidence" value="ECO:0007669"/>
    <property type="project" value="UniProtKB-EC"/>
</dbReference>
<dbReference type="GO" id="GO:0008033">
    <property type="term" value="P:tRNA processing"/>
    <property type="evidence" value="ECO:0007669"/>
    <property type="project" value="UniProtKB-KW"/>
</dbReference>
<dbReference type="AlphaFoldDB" id="A0A6B8RC46"/>
<feature type="binding site" evidence="14">
    <location>
        <position position="198"/>
    </location>
    <ligand>
        <name>ATP</name>
        <dbReference type="ChEBI" id="CHEBI:30616"/>
    </ligand>
</feature>
<organism evidence="16 17">
    <name type="scientific">Paenibacillus psychroresistens</name>
    <dbReference type="NCBI Taxonomy" id="1778678"/>
    <lineage>
        <taxon>Bacteria</taxon>
        <taxon>Bacillati</taxon>
        <taxon>Bacillota</taxon>
        <taxon>Bacilli</taxon>
        <taxon>Bacillales</taxon>
        <taxon>Paenibacillaceae</taxon>
        <taxon>Paenibacillus</taxon>
    </lineage>
</organism>
<keyword evidence="7 13" id="KW-0819">tRNA processing</keyword>
<feature type="binding site" evidence="14">
    <location>
        <position position="69"/>
    </location>
    <ligand>
        <name>L-threonine</name>
        <dbReference type="ChEBI" id="CHEBI:57926"/>
    </ligand>
</feature>
<dbReference type="EMBL" id="CP034235">
    <property type="protein sequence ID" value="QGQ93464.1"/>
    <property type="molecule type" value="Genomic_DNA"/>
</dbReference>
<evidence type="ECO:0000256" key="11">
    <source>
        <dbReference type="ARBA" id="ARBA00029774"/>
    </source>
</evidence>
<dbReference type="Pfam" id="PF01300">
    <property type="entry name" value="Sua5_yciO_yrdC"/>
    <property type="match status" value="1"/>
</dbReference>
<dbReference type="OrthoDB" id="9814580at2"/>
<keyword evidence="5 13" id="KW-0963">Cytoplasm</keyword>
<evidence type="ECO:0000256" key="14">
    <source>
        <dbReference type="PIRSR" id="PIRSR004930-1"/>
    </source>
</evidence>
<evidence type="ECO:0000256" key="5">
    <source>
        <dbReference type="ARBA" id="ARBA00022490"/>
    </source>
</evidence>
<feature type="binding site" evidence="14">
    <location>
        <position position="124"/>
    </location>
    <ligand>
        <name>L-threonine</name>
        <dbReference type="ChEBI" id="CHEBI:57926"/>
    </ligand>
</feature>
<dbReference type="InterPro" id="IPR038385">
    <property type="entry name" value="Sua5/YwlC_C"/>
</dbReference>
<dbReference type="GO" id="GO:0000049">
    <property type="term" value="F:tRNA binding"/>
    <property type="evidence" value="ECO:0007669"/>
    <property type="project" value="TreeGrafter"/>
</dbReference>
<sequence length="351" mass="37093">MTNYWVVALTDSAEHPYIQAAAELLRSGKCVAFPTETVYGLGADATNTNAVENIYKAKGRPTDNPLIVHISHVDQLNTLVTEVDEVSQLLIDAFWPGPLTLVLPVKLGAVSPLVTAGLSTVAVRMPAHPIALQLIEAAGCPLAAPSANRSGRPSPTRAEHVRDDLDGRIEAIIDAGPTGVGVESTVIEVVDGRIHLLRPGGITKEQLTAFGTVLEAGAQDIEAGIAAPKSPGMKYAHYAPQGILTLVKGGSIEQVALQIQHMIDLAQAMGHSTGILTYSEHKNRYHADLVASCGSLAQPDSTAHELFAALRSFDDANISFIVAEAFADKGIGSAVMNRLEKAAGERILRLL</sequence>
<accession>A0A6B8RC46</accession>